<accession>A0A3B0UEA5</accession>
<evidence type="ECO:0000313" key="1">
    <source>
        <dbReference type="EMBL" id="VAW29361.1"/>
    </source>
</evidence>
<gene>
    <name evidence="1" type="ORF">MNBD_BACTEROID06-943</name>
</gene>
<protein>
    <submittedName>
        <fullName evidence="1">Uncharacterized protein</fullName>
    </submittedName>
</protein>
<dbReference type="AlphaFoldDB" id="A0A3B0UEA5"/>
<feature type="non-terminal residue" evidence="1">
    <location>
        <position position="30"/>
    </location>
</feature>
<reference evidence="1" key="1">
    <citation type="submission" date="2018-06" db="EMBL/GenBank/DDBJ databases">
        <authorList>
            <person name="Zhirakovskaya E."/>
        </authorList>
    </citation>
    <scope>NUCLEOTIDE SEQUENCE</scope>
</reference>
<organism evidence="1">
    <name type="scientific">hydrothermal vent metagenome</name>
    <dbReference type="NCBI Taxonomy" id="652676"/>
    <lineage>
        <taxon>unclassified sequences</taxon>
        <taxon>metagenomes</taxon>
        <taxon>ecological metagenomes</taxon>
    </lineage>
</organism>
<dbReference type="EMBL" id="UOES01000556">
    <property type="protein sequence ID" value="VAW29361.1"/>
    <property type="molecule type" value="Genomic_DNA"/>
</dbReference>
<proteinExistence type="predicted"/>
<name>A0A3B0UEA5_9ZZZZ</name>
<sequence length="30" mass="3511">MPKEPIIDLKDFIYDLPTEKIAFEGTSKRD</sequence>